<comment type="caution">
    <text evidence="3">The sequence shown here is derived from an EMBL/GenBank/DDBJ whole genome shotgun (WGS) entry which is preliminary data.</text>
</comment>
<dbReference type="AlphaFoldDB" id="H1Q4A2"/>
<reference evidence="3 4" key="1">
    <citation type="submission" date="2011-12" db="EMBL/GenBank/DDBJ databases">
        <title>The Genome Sequence of Prevotella micans F0438.</title>
        <authorList>
            <consortium name="The Broad Institute Genome Sequencing Platform"/>
            <person name="Earl A."/>
            <person name="Ward D."/>
            <person name="Feldgarden M."/>
            <person name="Gevers D."/>
            <person name="Izard J."/>
            <person name="Baranova O.V."/>
            <person name="Blanton J.M."/>
            <person name="Wade W.G."/>
            <person name="Dewhirst F.E."/>
            <person name="Young S.K."/>
            <person name="Zeng Q."/>
            <person name="Gargeya S."/>
            <person name="Fitzgerald M."/>
            <person name="Haas B."/>
            <person name="Abouelleil A."/>
            <person name="Alvarado L."/>
            <person name="Arachchi H.M."/>
            <person name="Berlin A."/>
            <person name="Chapman S.B."/>
            <person name="Gearin G."/>
            <person name="Goldberg J."/>
            <person name="Griggs A."/>
            <person name="Gujja S."/>
            <person name="Hansen M."/>
            <person name="Heiman D."/>
            <person name="Howarth C."/>
            <person name="Larimer J."/>
            <person name="Lui A."/>
            <person name="MacDonald P.J.P."/>
            <person name="McCowen C."/>
            <person name="Montmayeur A."/>
            <person name="Murphy C."/>
            <person name="Neiman D."/>
            <person name="Pearson M."/>
            <person name="Priest M."/>
            <person name="Roberts A."/>
            <person name="Saif S."/>
            <person name="Shea T."/>
            <person name="Sisk P."/>
            <person name="Stolte C."/>
            <person name="Sykes S."/>
            <person name="Wortman J."/>
            <person name="Nusbaum C."/>
            <person name="Birren B."/>
        </authorList>
    </citation>
    <scope>NUCLEOTIDE SEQUENCE [LARGE SCALE GENOMIC DNA]</scope>
    <source>
        <strain evidence="3 4">F0438</strain>
    </source>
</reference>
<dbReference type="STRING" id="883158.HMPREF9140_01740"/>
<dbReference type="eggNOG" id="COG0388">
    <property type="taxonomic scope" value="Bacteria"/>
</dbReference>
<dbReference type="PATRIC" id="fig|883158.3.peg.1739"/>
<organism evidence="3 4">
    <name type="scientific">Prevotella micans F0438</name>
    <dbReference type="NCBI Taxonomy" id="883158"/>
    <lineage>
        <taxon>Bacteria</taxon>
        <taxon>Pseudomonadati</taxon>
        <taxon>Bacteroidota</taxon>
        <taxon>Bacteroidia</taxon>
        <taxon>Bacteroidales</taxon>
        <taxon>Prevotellaceae</taxon>
        <taxon>Prevotella</taxon>
    </lineage>
</organism>
<dbReference type="SUPFAM" id="SSF48452">
    <property type="entry name" value="TPR-like"/>
    <property type="match status" value="1"/>
</dbReference>
<dbReference type="HOGENOM" id="CLU_015553_2_0_10"/>
<dbReference type="Proteomes" id="UP000016023">
    <property type="component" value="Unassembled WGS sequence"/>
</dbReference>
<evidence type="ECO:0000256" key="1">
    <source>
        <dbReference type="SAM" id="MobiDB-lite"/>
    </source>
</evidence>
<protein>
    <recommendedName>
        <fullName evidence="2">SusD-like N-terminal domain-containing protein</fullName>
    </recommendedName>
</protein>
<evidence type="ECO:0000313" key="4">
    <source>
        <dbReference type="Proteomes" id="UP000016023"/>
    </source>
</evidence>
<name>H1Q4A2_9BACT</name>
<feature type="domain" description="SusD-like N-terminal" evidence="2">
    <location>
        <begin position="25"/>
        <end position="253"/>
    </location>
</feature>
<dbReference type="Gene3D" id="1.25.40.390">
    <property type="match status" value="2"/>
</dbReference>
<gene>
    <name evidence="3" type="ORF">HMPREF9140_01740</name>
</gene>
<feature type="region of interest" description="Disordered" evidence="1">
    <location>
        <begin position="561"/>
        <end position="589"/>
    </location>
</feature>
<evidence type="ECO:0000259" key="2">
    <source>
        <dbReference type="Pfam" id="PF14322"/>
    </source>
</evidence>
<dbReference type="EMBL" id="AGWK01000045">
    <property type="protein sequence ID" value="EHO67883.1"/>
    <property type="molecule type" value="Genomic_DNA"/>
</dbReference>
<dbReference type="RefSeq" id="WP_006953272.1">
    <property type="nucleotide sequence ID" value="NZ_JH594523.1"/>
</dbReference>
<dbReference type="InterPro" id="IPR033985">
    <property type="entry name" value="SusD-like_N"/>
</dbReference>
<dbReference type="PROSITE" id="PS51257">
    <property type="entry name" value="PROKAR_LIPOPROTEIN"/>
    <property type="match status" value="1"/>
</dbReference>
<proteinExistence type="predicted"/>
<sequence>MKSIKYIALFLGITAVGLTSCSDSFLDKNPDERTEIDSEEKIIKLLITSYPYSNPSWVGELSSDNLIDNQSPHLPTSPNDKQILSHYNYASYARWDDQLFRFEPATQATYGESDSPGQLWASYYRTIACANYAIEAINKLVPNSLERGPSMRAAEGEALLLRAYSHFMLVNFFASPFKDAETSKNDKGIPYVTHTNNVVMSNYPRGSVADNYNSIQKDLELGLEKISDINYKVAPKYHFNVNAAHAFAARFYLFTHQYEKVIAHADAVLGADTTVRLQRMMMDYSVFEKTANLSDYATAWQNPELNNNLLLIPTYSALPRRIFGSRYSCAGPAARATLMVHPSPLWSGYIAPSIPIISGMLFSSGSSDYGFFGAKIQEKFQYVNKIAGTGYVHVIYRAFTSNSLLLERAEAKIMLGRYDAAAADLMAYWNYSLKNFSQKDKDAHLTTGNTKFLTKDVLLSYWSDKNHENCFKDWSFAQARVGLNIPAAAVPYMNCLNDFRRYENAFEGMRFIDIRRWGLPLKHIVGLSRDTITADNAKRIIEIPWEVLSAGTESARTGITGGKPAQLDFSSSNSKVNSSSMNLERLRNK</sequence>
<evidence type="ECO:0000313" key="3">
    <source>
        <dbReference type="EMBL" id="EHO67883.1"/>
    </source>
</evidence>
<keyword evidence="4" id="KW-1185">Reference proteome</keyword>
<dbReference type="Pfam" id="PF14322">
    <property type="entry name" value="SusD-like_3"/>
    <property type="match status" value="1"/>
</dbReference>
<feature type="compositionally biased region" description="Low complexity" evidence="1">
    <location>
        <begin position="570"/>
        <end position="582"/>
    </location>
</feature>
<dbReference type="InterPro" id="IPR011990">
    <property type="entry name" value="TPR-like_helical_dom_sf"/>
</dbReference>
<accession>H1Q4A2</accession>